<feature type="region of interest" description="Disordered" evidence="1">
    <location>
        <begin position="1"/>
        <end position="34"/>
    </location>
</feature>
<comment type="caution">
    <text evidence="2">The sequence shown here is derived from an EMBL/GenBank/DDBJ whole genome shotgun (WGS) entry which is preliminary data.</text>
</comment>
<sequence length="34" mass="3680">MSLHHSYVGSSPYQSPSHIPQYPIHSSSPSSSIP</sequence>
<dbReference type="EMBL" id="CAJOBE010054021">
    <property type="protein sequence ID" value="CAF4366206.1"/>
    <property type="molecule type" value="Genomic_DNA"/>
</dbReference>
<name>A0A820M1J1_9BILA</name>
<gene>
    <name evidence="2" type="ORF">FNK824_LOCUS42834</name>
</gene>
<proteinExistence type="predicted"/>
<feature type="non-terminal residue" evidence="2">
    <location>
        <position position="34"/>
    </location>
</feature>
<protein>
    <submittedName>
        <fullName evidence="2">Uncharacterized protein</fullName>
    </submittedName>
</protein>
<accession>A0A820M1J1</accession>
<evidence type="ECO:0000256" key="1">
    <source>
        <dbReference type="SAM" id="MobiDB-lite"/>
    </source>
</evidence>
<dbReference type="AlphaFoldDB" id="A0A820M1J1"/>
<feature type="compositionally biased region" description="Low complexity" evidence="1">
    <location>
        <begin position="15"/>
        <end position="34"/>
    </location>
</feature>
<organism evidence="2 3">
    <name type="scientific">Rotaria sordida</name>
    <dbReference type="NCBI Taxonomy" id="392033"/>
    <lineage>
        <taxon>Eukaryota</taxon>
        <taxon>Metazoa</taxon>
        <taxon>Spiralia</taxon>
        <taxon>Gnathifera</taxon>
        <taxon>Rotifera</taxon>
        <taxon>Eurotatoria</taxon>
        <taxon>Bdelloidea</taxon>
        <taxon>Philodinida</taxon>
        <taxon>Philodinidae</taxon>
        <taxon>Rotaria</taxon>
    </lineage>
</organism>
<reference evidence="2" key="1">
    <citation type="submission" date="2021-02" db="EMBL/GenBank/DDBJ databases">
        <authorList>
            <person name="Nowell W R."/>
        </authorList>
    </citation>
    <scope>NUCLEOTIDE SEQUENCE</scope>
</reference>
<dbReference type="Proteomes" id="UP000663874">
    <property type="component" value="Unassembled WGS sequence"/>
</dbReference>
<evidence type="ECO:0000313" key="2">
    <source>
        <dbReference type="EMBL" id="CAF4366206.1"/>
    </source>
</evidence>
<evidence type="ECO:0000313" key="3">
    <source>
        <dbReference type="Proteomes" id="UP000663874"/>
    </source>
</evidence>